<dbReference type="GO" id="GO:0009360">
    <property type="term" value="C:DNA polymerase III complex"/>
    <property type="evidence" value="ECO:0007669"/>
    <property type="project" value="InterPro"/>
</dbReference>
<comment type="caution">
    <text evidence="11">The sequence shown here is derived from an EMBL/GenBank/DDBJ whole genome shotgun (WGS) entry which is preliminary data.</text>
</comment>
<dbReference type="Gene3D" id="3.10.150.10">
    <property type="entry name" value="DNA Polymerase III, subunit A, domain 2"/>
    <property type="match status" value="1"/>
</dbReference>
<evidence type="ECO:0008006" key="12">
    <source>
        <dbReference type="Google" id="ProtNLM"/>
    </source>
</evidence>
<dbReference type="InterPro" id="IPR022637">
    <property type="entry name" value="DNA_polIII_beta_cen"/>
</dbReference>
<evidence type="ECO:0000256" key="7">
    <source>
        <dbReference type="ARBA" id="ARBA00022932"/>
    </source>
</evidence>
<dbReference type="AlphaFoldDB" id="A0A0F9PC59"/>
<protein>
    <recommendedName>
        <fullName evidence="12">DNA polymerase III beta sliding clamp central domain-containing protein</fullName>
    </recommendedName>
</protein>
<dbReference type="GO" id="GO:0003677">
    <property type="term" value="F:DNA binding"/>
    <property type="evidence" value="ECO:0007669"/>
    <property type="project" value="UniProtKB-KW"/>
</dbReference>
<feature type="domain" description="DNA polymerase III beta sliding clamp N-terminal" evidence="9">
    <location>
        <begin position="1"/>
        <end position="72"/>
    </location>
</feature>
<evidence type="ECO:0000256" key="3">
    <source>
        <dbReference type="ARBA" id="ARBA00022490"/>
    </source>
</evidence>
<evidence type="ECO:0000256" key="6">
    <source>
        <dbReference type="ARBA" id="ARBA00022705"/>
    </source>
</evidence>
<evidence type="ECO:0000256" key="1">
    <source>
        <dbReference type="ARBA" id="ARBA00004496"/>
    </source>
</evidence>
<gene>
    <name evidence="11" type="ORF">LCGC14_0861850</name>
</gene>
<dbReference type="GO" id="GO:0008408">
    <property type="term" value="F:3'-5' exonuclease activity"/>
    <property type="evidence" value="ECO:0007669"/>
    <property type="project" value="InterPro"/>
</dbReference>
<feature type="domain" description="DNA polymerase III beta sliding clamp central" evidence="10">
    <location>
        <begin position="144"/>
        <end position="239"/>
    </location>
</feature>
<dbReference type="InterPro" id="IPR022634">
    <property type="entry name" value="DNA_polIII_beta_N"/>
</dbReference>
<dbReference type="CDD" id="cd00140">
    <property type="entry name" value="beta_clamp"/>
    <property type="match status" value="1"/>
</dbReference>
<dbReference type="PANTHER" id="PTHR30478">
    <property type="entry name" value="DNA POLYMERASE III SUBUNIT BETA"/>
    <property type="match status" value="1"/>
</dbReference>
<keyword evidence="7" id="KW-0239">DNA-directed DNA polymerase</keyword>
<dbReference type="GO" id="GO:0006271">
    <property type="term" value="P:DNA strand elongation involved in DNA replication"/>
    <property type="evidence" value="ECO:0007669"/>
    <property type="project" value="TreeGrafter"/>
</dbReference>
<dbReference type="SMART" id="SM00480">
    <property type="entry name" value="POL3Bc"/>
    <property type="match status" value="1"/>
</dbReference>
<dbReference type="EMBL" id="LAZR01002617">
    <property type="protein sequence ID" value="KKN27709.1"/>
    <property type="molecule type" value="Genomic_DNA"/>
</dbReference>
<keyword evidence="5" id="KW-0548">Nucleotidyltransferase</keyword>
<dbReference type="GO" id="GO:0005737">
    <property type="term" value="C:cytoplasm"/>
    <property type="evidence" value="ECO:0007669"/>
    <property type="project" value="UniProtKB-SubCell"/>
</dbReference>
<evidence type="ECO:0000256" key="2">
    <source>
        <dbReference type="ARBA" id="ARBA00010752"/>
    </source>
</evidence>
<dbReference type="InterPro" id="IPR046938">
    <property type="entry name" value="DNA_clamp_sf"/>
</dbReference>
<accession>A0A0F9PC59</accession>
<evidence type="ECO:0000256" key="5">
    <source>
        <dbReference type="ARBA" id="ARBA00022695"/>
    </source>
</evidence>
<keyword evidence="4" id="KW-0808">Transferase</keyword>
<dbReference type="InterPro" id="IPR001001">
    <property type="entry name" value="DNA_polIII_beta"/>
</dbReference>
<keyword evidence="6" id="KW-0235">DNA replication</keyword>
<dbReference type="Gene3D" id="3.70.10.10">
    <property type="match status" value="1"/>
</dbReference>
<dbReference type="SUPFAM" id="SSF55979">
    <property type="entry name" value="DNA clamp"/>
    <property type="match status" value="2"/>
</dbReference>
<evidence type="ECO:0000259" key="10">
    <source>
        <dbReference type="Pfam" id="PF02767"/>
    </source>
</evidence>
<dbReference type="Pfam" id="PF02767">
    <property type="entry name" value="DNA_pol3_beta_2"/>
    <property type="match status" value="1"/>
</dbReference>
<reference evidence="11" key="1">
    <citation type="journal article" date="2015" name="Nature">
        <title>Complex archaea that bridge the gap between prokaryotes and eukaryotes.</title>
        <authorList>
            <person name="Spang A."/>
            <person name="Saw J.H."/>
            <person name="Jorgensen S.L."/>
            <person name="Zaremba-Niedzwiedzka K."/>
            <person name="Martijn J."/>
            <person name="Lind A.E."/>
            <person name="van Eijk R."/>
            <person name="Schleper C."/>
            <person name="Guy L."/>
            <person name="Ettema T.J."/>
        </authorList>
    </citation>
    <scope>NUCLEOTIDE SEQUENCE</scope>
</reference>
<dbReference type="PANTHER" id="PTHR30478:SF0">
    <property type="entry name" value="BETA SLIDING CLAMP"/>
    <property type="match status" value="1"/>
</dbReference>
<evidence type="ECO:0000259" key="9">
    <source>
        <dbReference type="Pfam" id="PF00712"/>
    </source>
</evidence>
<proteinExistence type="inferred from homology"/>
<organism evidence="11">
    <name type="scientific">marine sediment metagenome</name>
    <dbReference type="NCBI Taxonomy" id="412755"/>
    <lineage>
        <taxon>unclassified sequences</taxon>
        <taxon>metagenomes</taxon>
        <taxon>ecological metagenomes</taxon>
    </lineage>
</organism>
<evidence type="ECO:0000256" key="8">
    <source>
        <dbReference type="ARBA" id="ARBA00023125"/>
    </source>
</evidence>
<sequence>MEMTVSTEQFRDALKKVCMIKVNRLLPVLSYVELTAIKGKGSLTATDLEKTIEIEFDAKSDSEFSILLPRKAMQTFLYGNNGNLLIEANAEGVVSLSRGELGKMSFKPCATKDFPPTPSLADNTIWANVDAKWLCQMLAIAIPACAKEHSRPILTGVVFKDGAMASADGFRLVAIKSDKLALGLGDESVIIPAETLDLVRRLFSKEDIITIGFDLTQKQVYFKTDNTMVISQTIQGNFPAYENLIPQSFVCKASFSTPLMLQRLNMIDPSNIYGGIMRLLFQREEKHNEEICSITTKGTNNDCEEAYAMTLPVKLETREIGKIAVNHKYLCDALKPFSMTTLELTSLSSPLKLTGDIEGLTIVVMPMFAQ</sequence>
<dbReference type="GO" id="GO:0003887">
    <property type="term" value="F:DNA-directed DNA polymerase activity"/>
    <property type="evidence" value="ECO:0007669"/>
    <property type="project" value="UniProtKB-KW"/>
</dbReference>
<keyword evidence="8" id="KW-0238">DNA-binding</keyword>
<comment type="similarity">
    <text evidence="2">Belongs to the beta sliding clamp family.</text>
</comment>
<dbReference type="Pfam" id="PF00712">
    <property type="entry name" value="DNA_pol3_beta"/>
    <property type="match status" value="1"/>
</dbReference>
<evidence type="ECO:0000256" key="4">
    <source>
        <dbReference type="ARBA" id="ARBA00022679"/>
    </source>
</evidence>
<keyword evidence="3" id="KW-0963">Cytoplasm</keyword>
<name>A0A0F9PC59_9ZZZZ</name>
<comment type="subcellular location">
    <subcellularLocation>
        <location evidence="1">Cytoplasm</location>
    </subcellularLocation>
</comment>
<evidence type="ECO:0000313" key="11">
    <source>
        <dbReference type="EMBL" id="KKN27709.1"/>
    </source>
</evidence>